<dbReference type="Gene3D" id="1.20.58.1290">
    <property type="entry name" value="CarD-like, C-terminal domain"/>
    <property type="match status" value="1"/>
</dbReference>
<dbReference type="InterPro" id="IPR036101">
    <property type="entry name" value="CarD-like/TRCF_RID_sf"/>
</dbReference>
<dbReference type="PANTHER" id="PTHR38447">
    <property type="entry name" value="TRANSCRIPTION FACTOR YDEB-RELATED"/>
    <property type="match status" value="1"/>
</dbReference>
<organism evidence="2 3">
    <name type="scientific">Gehongia tenuis</name>
    <dbReference type="NCBI Taxonomy" id="2763655"/>
    <lineage>
        <taxon>Bacteria</taxon>
        <taxon>Bacillati</taxon>
        <taxon>Bacillota</taxon>
        <taxon>Clostridia</taxon>
        <taxon>Christensenellales</taxon>
        <taxon>Christensenellaceae</taxon>
        <taxon>Gehongia</taxon>
    </lineage>
</organism>
<gene>
    <name evidence="2" type="ORF">H8696_07210</name>
</gene>
<dbReference type="GO" id="GO:0009303">
    <property type="term" value="P:rRNA transcription"/>
    <property type="evidence" value="ECO:0007669"/>
    <property type="project" value="TreeGrafter"/>
</dbReference>
<dbReference type="InterPro" id="IPR052531">
    <property type="entry name" value="CarD-like_regulator"/>
</dbReference>
<dbReference type="SMART" id="SM01058">
    <property type="entry name" value="CarD_TRCF"/>
    <property type="match status" value="1"/>
</dbReference>
<sequence length="157" mass="17941">MLPVGSKIAYPMYGAGIVEGVEEKEILGERRLYYILRFSIDDLQVMVPVTNEQKVGLRCICGEEELEEVLRLLQEPWEPVSDNWTHRYRENFERMKSGVLLDVARVYKELCGLDHKKSLSTGDRKMMGTAQRILVSEIALVKNIPLEDAEKVLSDAV</sequence>
<dbReference type="SUPFAM" id="SSF141259">
    <property type="entry name" value="CarD-like"/>
    <property type="match status" value="1"/>
</dbReference>
<protein>
    <submittedName>
        <fullName evidence="2">CarD family transcriptional regulator</fullName>
    </submittedName>
</protein>
<dbReference type="AlphaFoldDB" id="A0A926D557"/>
<dbReference type="InterPro" id="IPR042215">
    <property type="entry name" value="CarD-like_C"/>
</dbReference>
<accession>A0A926D557</accession>
<evidence type="ECO:0000313" key="3">
    <source>
        <dbReference type="Proteomes" id="UP000623172"/>
    </source>
</evidence>
<evidence type="ECO:0000259" key="1">
    <source>
        <dbReference type="SMART" id="SM01058"/>
    </source>
</evidence>
<feature type="domain" description="CarD-like/TRCF RNAP-interacting" evidence="1">
    <location>
        <begin position="1"/>
        <end position="111"/>
    </location>
</feature>
<dbReference type="InterPro" id="IPR048792">
    <property type="entry name" value="CarD_C"/>
</dbReference>
<dbReference type="Gene3D" id="2.40.10.170">
    <property type="match status" value="1"/>
</dbReference>
<proteinExistence type="predicted"/>
<name>A0A926D557_9FIRM</name>
<keyword evidence="3" id="KW-1185">Reference proteome</keyword>
<reference evidence="2" key="1">
    <citation type="submission" date="2020-08" db="EMBL/GenBank/DDBJ databases">
        <title>Genome public.</title>
        <authorList>
            <person name="Liu C."/>
            <person name="Sun Q."/>
        </authorList>
    </citation>
    <scope>NUCLEOTIDE SEQUENCE</scope>
    <source>
        <strain evidence="2">NSJ-53</strain>
    </source>
</reference>
<dbReference type="Pfam" id="PF02559">
    <property type="entry name" value="CarD_TRCF_RID"/>
    <property type="match status" value="1"/>
</dbReference>
<dbReference type="EMBL" id="JACRSR010000002">
    <property type="protein sequence ID" value="MBC8531637.1"/>
    <property type="molecule type" value="Genomic_DNA"/>
</dbReference>
<dbReference type="Pfam" id="PF21095">
    <property type="entry name" value="CarD_C"/>
    <property type="match status" value="1"/>
</dbReference>
<dbReference type="PANTHER" id="PTHR38447:SF1">
    <property type="entry name" value="RNA POLYMERASE-BINDING TRANSCRIPTION FACTOR CARD"/>
    <property type="match status" value="1"/>
</dbReference>
<evidence type="ECO:0000313" key="2">
    <source>
        <dbReference type="EMBL" id="MBC8531637.1"/>
    </source>
</evidence>
<comment type="caution">
    <text evidence="2">The sequence shown here is derived from an EMBL/GenBank/DDBJ whole genome shotgun (WGS) entry which is preliminary data.</text>
</comment>
<dbReference type="Proteomes" id="UP000623172">
    <property type="component" value="Unassembled WGS sequence"/>
</dbReference>
<dbReference type="InterPro" id="IPR003711">
    <property type="entry name" value="CarD-like/TRCF_RID"/>
</dbReference>